<dbReference type="RefSeq" id="WP_077423094.1">
    <property type="nucleotide sequence ID" value="NZ_MLHQ01000008.1"/>
</dbReference>
<sequence length="78" mass="8946">MAMTIRLPEQLDSRLTHLTQQTGRAKSFYLIKALESYLEDMEDLLLSNAVLERVQSGVEKTYTSQEVRDAIKLAREVC</sequence>
<dbReference type="AlphaFoldDB" id="A0A1V3JSN4"/>
<dbReference type="InterPro" id="IPR010985">
    <property type="entry name" value="Ribbon_hlx_hlx"/>
</dbReference>
<dbReference type="GO" id="GO:0006355">
    <property type="term" value="P:regulation of DNA-templated transcription"/>
    <property type="evidence" value="ECO:0007669"/>
    <property type="project" value="InterPro"/>
</dbReference>
<evidence type="ECO:0000313" key="1">
    <source>
        <dbReference type="EMBL" id="OOF59712.1"/>
    </source>
</evidence>
<proteinExistence type="predicted"/>
<dbReference type="OrthoDB" id="9812023at2"/>
<dbReference type="Proteomes" id="UP000188602">
    <property type="component" value="Unassembled WGS sequence"/>
</dbReference>
<comment type="caution">
    <text evidence="1">The sequence shown here is derived from an EMBL/GenBank/DDBJ whole genome shotgun (WGS) entry which is preliminary data.</text>
</comment>
<dbReference type="EMBL" id="MLHQ01000008">
    <property type="protein sequence ID" value="OOF59712.1"/>
    <property type="molecule type" value="Genomic_DNA"/>
</dbReference>
<name>A0A1V3JSN4_9PAST</name>
<dbReference type="STRING" id="1907939.BKL49_02680"/>
<dbReference type="SUPFAM" id="SSF47598">
    <property type="entry name" value="Ribbon-helix-helix"/>
    <property type="match status" value="1"/>
</dbReference>
<evidence type="ECO:0000313" key="2">
    <source>
        <dbReference type="Proteomes" id="UP000188602"/>
    </source>
</evidence>
<protein>
    <submittedName>
        <fullName evidence="1">CopG family transcriptional regulator</fullName>
    </submittedName>
</protein>
<organism evidence="1 2">
    <name type="scientific">Rodentibacter myodis</name>
    <dbReference type="NCBI Taxonomy" id="1907939"/>
    <lineage>
        <taxon>Bacteria</taxon>
        <taxon>Pseudomonadati</taxon>
        <taxon>Pseudomonadota</taxon>
        <taxon>Gammaproteobacteria</taxon>
        <taxon>Pasteurellales</taxon>
        <taxon>Pasteurellaceae</taxon>
        <taxon>Rodentibacter</taxon>
    </lineage>
</organism>
<gene>
    <name evidence="1" type="ORF">BKL49_02680</name>
</gene>
<keyword evidence="2" id="KW-1185">Reference proteome</keyword>
<reference evidence="1 2" key="1">
    <citation type="submission" date="2016-10" db="EMBL/GenBank/DDBJ databases">
        <title>Rodentibacter gen. nov. and new species.</title>
        <authorList>
            <person name="Christensen H."/>
        </authorList>
    </citation>
    <scope>NUCLEOTIDE SEQUENCE [LARGE SCALE GENOMIC DNA]</scope>
    <source>
        <strain evidence="1 2">Ac151</strain>
    </source>
</reference>
<accession>A0A1V3JSN4</accession>